<dbReference type="GO" id="GO:0032222">
    <property type="term" value="P:regulation of synaptic transmission, cholinergic"/>
    <property type="evidence" value="ECO:0007669"/>
    <property type="project" value="InterPro"/>
</dbReference>
<comment type="subcellular location">
    <subcellularLocation>
        <location evidence="1">Membrane</location>
        <topology evidence="1">Lipid-anchor</topology>
        <topology evidence="1">GPI-anchor</topology>
    </subcellularLocation>
</comment>
<comment type="caution">
    <text evidence="10">The sequence shown here is derived from an EMBL/GenBank/DDBJ whole genome shotgun (WGS) entry which is preliminary data.</text>
</comment>
<evidence type="ECO:0000256" key="7">
    <source>
        <dbReference type="ARBA" id="ARBA00023180"/>
    </source>
</evidence>
<dbReference type="InterPro" id="IPR045860">
    <property type="entry name" value="Snake_toxin-like_sf"/>
</dbReference>
<gene>
    <name evidence="10" type="ORF">R5R35_002577</name>
</gene>
<evidence type="ECO:0008006" key="12">
    <source>
        <dbReference type="Google" id="ProtNLM"/>
    </source>
</evidence>
<keyword evidence="3" id="KW-0812">Transmembrane</keyword>
<dbReference type="InterPro" id="IPR050975">
    <property type="entry name" value="Sleep_regulator"/>
</dbReference>
<evidence type="ECO:0000256" key="8">
    <source>
        <dbReference type="ARBA" id="ARBA00023288"/>
    </source>
</evidence>
<sequence length="147" mass="15973">MVGAKCMAAGAVLLVALAVSWTPTGEALSCYECNSHADPLCAESTPPETLKKDCSEKAEGRQYTLCRKIVQHIEFEVNGNKPEQRVIRSCGWENSTYLNRCYQRSGFGGRQEVCSCTTDNCNGAPHLPVLPALSLVAGVTALYRLVF</sequence>
<feature type="signal peptide" evidence="9">
    <location>
        <begin position="1"/>
        <end position="27"/>
    </location>
</feature>
<keyword evidence="11" id="KW-1185">Reference proteome</keyword>
<evidence type="ECO:0000256" key="3">
    <source>
        <dbReference type="ARBA" id="ARBA00022692"/>
    </source>
</evidence>
<keyword evidence="6" id="KW-0472">Membrane</keyword>
<dbReference type="GO" id="GO:0030431">
    <property type="term" value="P:sleep"/>
    <property type="evidence" value="ECO:0007669"/>
    <property type="project" value="InterPro"/>
</dbReference>
<evidence type="ECO:0000256" key="5">
    <source>
        <dbReference type="ARBA" id="ARBA00022989"/>
    </source>
</evidence>
<dbReference type="Pfam" id="PF17064">
    <property type="entry name" value="QVR"/>
    <property type="match status" value="1"/>
</dbReference>
<evidence type="ECO:0000313" key="11">
    <source>
        <dbReference type="Proteomes" id="UP001378592"/>
    </source>
</evidence>
<evidence type="ECO:0000313" key="10">
    <source>
        <dbReference type="EMBL" id="KAK7868941.1"/>
    </source>
</evidence>
<keyword evidence="2" id="KW-0336">GPI-anchor</keyword>
<reference evidence="10 11" key="1">
    <citation type="submission" date="2024-03" db="EMBL/GenBank/DDBJ databases">
        <title>The genome assembly and annotation of the cricket Gryllus longicercus Weissman &amp; Gray.</title>
        <authorList>
            <person name="Szrajer S."/>
            <person name="Gray D."/>
            <person name="Ylla G."/>
        </authorList>
    </citation>
    <scope>NUCLEOTIDE SEQUENCE [LARGE SCALE GENOMIC DNA]</scope>
    <source>
        <strain evidence="10">DAG 2021-001</strain>
        <tissue evidence="10">Whole body minus gut</tissue>
    </source>
</reference>
<accession>A0AAN9VSP3</accession>
<name>A0AAN9VSP3_9ORTH</name>
<dbReference type="SUPFAM" id="SSF57302">
    <property type="entry name" value="Snake toxin-like"/>
    <property type="match status" value="1"/>
</dbReference>
<organism evidence="10 11">
    <name type="scientific">Gryllus longicercus</name>
    <dbReference type="NCBI Taxonomy" id="2509291"/>
    <lineage>
        <taxon>Eukaryota</taxon>
        <taxon>Metazoa</taxon>
        <taxon>Ecdysozoa</taxon>
        <taxon>Arthropoda</taxon>
        <taxon>Hexapoda</taxon>
        <taxon>Insecta</taxon>
        <taxon>Pterygota</taxon>
        <taxon>Neoptera</taxon>
        <taxon>Polyneoptera</taxon>
        <taxon>Orthoptera</taxon>
        <taxon>Ensifera</taxon>
        <taxon>Gryllidea</taxon>
        <taxon>Grylloidea</taxon>
        <taxon>Gryllidae</taxon>
        <taxon>Gryllinae</taxon>
        <taxon>Gryllus</taxon>
    </lineage>
</organism>
<dbReference type="InterPro" id="IPR031424">
    <property type="entry name" value="QVR-like"/>
</dbReference>
<evidence type="ECO:0000256" key="4">
    <source>
        <dbReference type="ARBA" id="ARBA00022729"/>
    </source>
</evidence>
<evidence type="ECO:0000256" key="9">
    <source>
        <dbReference type="SAM" id="SignalP"/>
    </source>
</evidence>
<dbReference type="AlphaFoldDB" id="A0AAN9VSP3"/>
<dbReference type="EMBL" id="JAZDUA010000084">
    <property type="protein sequence ID" value="KAK7868941.1"/>
    <property type="molecule type" value="Genomic_DNA"/>
</dbReference>
<dbReference type="PANTHER" id="PTHR33562:SF14">
    <property type="entry name" value="PROTEIN QUIVER"/>
    <property type="match status" value="1"/>
</dbReference>
<dbReference type="GO" id="GO:0098552">
    <property type="term" value="C:side of membrane"/>
    <property type="evidence" value="ECO:0007669"/>
    <property type="project" value="UniProtKB-KW"/>
</dbReference>
<keyword evidence="8" id="KW-0449">Lipoprotein</keyword>
<evidence type="ECO:0000256" key="1">
    <source>
        <dbReference type="ARBA" id="ARBA00004589"/>
    </source>
</evidence>
<proteinExistence type="predicted"/>
<feature type="chain" id="PRO_5042989943" description="Protein sleepless" evidence="9">
    <location>
        <begin position="28"/>
        <end position="147"/>
    </location>
</feature>
<keyword evidence="4 9" id="KW-0732">Signal</keyword>
<evidence type="ECO:0000256" key="6">
    <source>
        <dbReference type="ARBA" id="ARBA00023136"/>
    </source>
</evidence>
<protein>
    <recommendedName>
        <fullName evidence="12">Protein sleepless</fullName>
    </recommendedName>
</protein>
<evidence type="ECO:0000256" key="2">
    <source>
        <dbReference type="ARBA" id="ARBA00022622"/>
    </source>
</evidence>
<dbReference type="Proteomes" id="UP001378592">
    <property type="component" value="Unassembled WGS sequence"/>
</dbReference>
<keyword evidence="7" id="KW-0325">Glycoprotein</keyword>
<dbReference type="PANTHER" id="PTHR33562">
    <property type="entry name" value="ATILLA, ISOFORM B-RELATED-RELATED"/>
    <property type="match status" value="1"/>
</dbReference>
<keyword evidence="5" id="KW-1133">Transmembrane helix</keyword>